<dbReference type="STRING" id="683125.SAMN05660206_10738"/>
<reference evidence="1 2" key="1">
    <citation type="submission" date="2016-10" db="EMBL/GenBank/DDBJ databases">
        <authorList>
            <person name="de Groot N.N."/>
        </authorList>
    </citation>
    <scope>NUCLEOTIDE SEQUENCE [LARGE SCALE GENOMIC DNA]</scope>
    <source>
        <strain evidence="1 2">DSM 22789</strain>
    </source>
</reference>
<dbReference type="OrthoDB" id="5464618at2"/>
<dbReference type="RefSeq" id="WP_093365847.1">
    <property type="nucleotide sequence ID" value="NZ_FOZZ01000007.1"/>
</dbReference>
<evidence type="ECO:0000313" key="1">
    <source>
        <dbReference type="EMBL" id="SFS92592.1"/>
    </source>
</evidence>
<name>A0A1I6TTP7_9SPHI</name>
<sequence>MRYYWDLIKHFFVSNSRHGTHSPFVYGLASNVIYQNSLAQPAKVNWPRDYNPSYRQLLSDILAYLNVDRLSELPPENTAKALWVDLQALDTVELLSAVRDGKILVVHEPFKTSATKKKWEELIKAEEVTVSINLFHFGLLLYREGQRKENFVLRYPFWRR</sequence>
<protein>
    <submittedName>
        <fullName evidence="1">Uncharacterized protein</fullName>
    </submittedName>
</protein>
<organism evidence="1 2">
    <name type="scientific">Sphingobacterium wenxiniae</name>
    <dbReference type="NCBI Taxonomy" id="683125"/>
    <lineage>
        <taxon>Bacteria</taxon>
        <taxon>Pseudomonadati</taxon>
        <taxon>Bacteroidota</taxon>
        <taxon>Sphingobacteriia</taxon>
        <taxon>Sphingobacteriales</taxon>
        <taxon>Sphingobacteriaceae</taxon>
        <taxon>Sphingobacterium</taxon>
    </lineage>
</organism>
<keyword evidence="2" id="KW-1185">Reference proteome</keyword>
<dbReference type="Proteomes" id="UP000198785">
    <property type="component" value="Unassembled WGS sequence"/>
</dbReference>
<gene>
    <name evidence="1" type="ORF">SAMN05660206_10738</name>
</gene>
<dbReference type="AlphaFoldDB" id="A0A1I6TTP7"/>
<evidence type="ECO:0000313" key="2">
    <source>
        <dbReference type="Proteomes" id="UP000198785"/>
    </source>
</evidence>
<proteinExistence type="predicted"/>
<dbReference type="EMBL" id="FOZZ01000007">
    <property type="protein sequence ID" value="SFS92592.1"/>
    <property type="molecule type" value="Genomic_DNA"/>
</dbReference>
<accession>A0A1I6TTP7</accession>